<protein>
    <recommendedName>
        <fullName evidence="2">Phytanoyl-CoA dioxygenase</fullName>
    </recommendedName>
</protein>
<sequence length="60" mass="6491">MAGLTAKQVEFFNAEGYLHVPDALTASDLDPVQAELEQIVDEAANRLVDEGAIDRDYAAL</sequence>
<reference evidence="1" key="1">
    <citation type="submission" date="2018-05" db="EMBL/GenBank/DDBJ databases">
        <authorList>
            <person name="Lanie J.A."/>
            <person name="Ng W.-L."/>
            <person name="Kazmierczak K.M."/>
            <person name="Andrzejewski T.M."/>
            <person name="Davidsen T.M."/>
            <person name="Wayne K.J."/>
            <person name="Tettelin H."/>
            <person name="Glass J.I."/>
            <person name="Rusch D."/>
            <person name="Podicherti R."/>
            <person name="Tsui H.-C.T."/>
            <person name="Winkler M.E."/>
        </authorList>
    </citation>
    <scope>NUCLEOTIDE SEQUENCE</scope>
</reference>
<dbReference type="AlphaFoldDB" id="A0A383A131"/>
<accession>A0A383A131</accession>
<dbReference type="Gene3D" id="2.60.120.620">
    <property type="entry name" value="q2cbj1_9rhob like domain"/>
    <property type="match status" value="1"/>
</dbReference>
<evidence type="ECO:0000313" key="1">
    <source>
        <dbReference type="EMBL" id="SVE01537.1"/>
    </source>
</evidence>
<dbReference type="EMBL" id="UINC01188354">
    <property type="protein sequence ID" value="SVE01537.1"/>
    <property type="molecule type" value="Genomic_DNA"/>
</dbReference>
<gene>
    <name evidence="1" type="ORF">METZ01_LOCUS454391</name>
</gene>
<organism evidence="1">
    <name type="scientific">marine metagenome</name>
    <dbReference type="NCBI Taxonomy" id="408172"/>
    <lineage>
        <taxon>unclassified sequences</taxon>
        <taxon>metagenomes</taxon>
        <taxon>ecological metagenomes</taxon>
    </lineage>
</organism>
<dbReference type="SUPFAM" id="SSF51197">
    <property type="entry name" value="Clavaminate synthase-like"/>
    <property type="match status" value="1"/>
</dbReference>
<name>A0A383A131_9ZZZZ</name>
<feature type="non-terminal residue" evidence="1">
    <location>
        <position position="60"/>
    </location>
</feature>
<proteinExistence type="predicted"/>
<evidence type="ECO:0008006" key="2">
    <source>
        <dbReference type="Google" id="ProtNLM"/>
    </source>
</evidence>